<dbReference type="EMBL" id="AXCR01000001">
    <property type="protein sequence ID" value="KJR89780.1"/>
    <property type="molecule type" value="Genomic_DNA"/>
</dbReference>
<dbReference type="Gene3D" id="3.40.390.10">
    <property type="entry name" value="Collagenase (Catalytic Domain)"/>
    <property type="match status" value="1"/>
</dbReference>
<comment type="caution">
    <text evidence="2">The sequence shown here is derived from an EMBL/GenBank/DDBJ whole genome shotgun (WGS) entry which is preliminary data.</text>
</comment>
<reference evidence="2 3" key="2">
    <citation type="journal article" date="2015" name="Eukaryot. Cell">
        <title>Asexual propagation of a virulent clone complex in a human and feline outbreak of sporotrichosis.</title>
        <authorList>
            <person name="Teixeira Mde M."/>
            <person name="Rodrigues A.M."/>
            <person name="Tsui C.K."/>
            <person name="de Almeida L.G."/>
            <person name="Van Diepeningen A.D."/>
            <person name="van den Ende B.G."/>
            <person name="Fernandes G.F."/>
            <person name="Kano R."/>
            <person name="Hamelin R.C."/>
            <person name="Lopes-Bezerra L.M."/>
            <person name="Vasconcelos A.T."/>
            <person name="de Hoog S."/>
            <person name="de Camargo Z.P."/>
            <person name="Felipe M.S."/>
        </authorList>
    </citation>
    <scope>NUCLEOTIDE SEQUENCE [LARGE SCALE GENOMIC DNA]</scope>
    <source>
        <strain evidence="2 3">1099-18</strain>
    </source>
</reference>
<dbReference type="RefSeq" id="XP_016592456.1">
    <property type="nucleotide sequence ID" value="XM_016733087.1"/>
</dbReference>
<dbReference type="GO" id="GO:0008237">
    <property type="term" value="F:metallopeptidase activity"/>
    <property type="evidence" value="ECO:0007669"/>
    <property type="project" value="InterPro"/>
</dbReference>
<feature type="chain" id="PRO_5002455177" evidence="1">
    <location>
        <begin position="20"/>
        <end position="317"/>
    </location>
</feature>
<evidence type="ECO:0000256" key="1">
    <source>
        <dbReference type="SAM" id="SignalP"/>
    </source>
</evidence>
<name>A0A0F2MLQ4_SPOSC</name>
<dbReference type="AlphaFoldDB" id="A0A0F2MLQ4"/>
<proteinExistence type="predicted"/>
<dbReference type="SUPFAM" id="SSF55486">
    <property type="entry name" value="Metalloproteases ('zincins'), catalytic domain"/>
    <property type="match status" value="1"/>
</dbReference>
<evidence type="ECO:0000313" key="3">
    <source>
        <dbReference type="Proteomes" id="UP000033710"/>
    </source>
</evidence>
<feature type="signal peptide" evidence="1">
    <location>
        <begin position="1"/>
        <end position="19"/>
    </location>
</feature>
<protein>
    <submittedName>
        <fullName evidence="2">Uncharacterized protein</fullName>
    </submittedName>
</protein>
<sequence length="317" mass="35230">MRPALFALLALGPVSPASGHPRPSSEATDVVPRSVTSLQYLDKLPDWTAEQRHLLDIGFDEAIDLAKYARWELLPPGKSQVNKNSKIFKKYFRAEDVETVLGVFQSLLSDSTSGSDRLQAIHFGNIDPQAACDAVRPGDPVPPGTIALYTTPWSPHAADKASFIFVCPVVWQLGYPRTIHDIQCEATCANAAKKECWPSARMATYGGLILHELIHRTSQIKDRPKGLESGIFDESFKDTDGKTVLAYDSYYTQKLVKGAERSKALYNADSYAMFAREVWFTLKCPLIKYKDPDHWESTIPNNLKPKPKSAGVGMEEL</sequence>
<dbReference type="OrthoDB" id="5357726at2759"/>
<evidence type="ECO:0000313" key="2">
    <source>
        <dbReference type="EMBL" id="KJR89780.1"/>
    </source>
</evidence>
<gene>
    <name evidence="2" type="ORF">SPSK_06381</name>
</gene>
<dbReference type="KEGG" id="ssck:SPSK_06381"/>
<dbReference type="Proteomes" id="UP000033710">
    <property type="component" value="Unassembled WGS sequence"/>
</dbReference>
<organism evidence="2 3">
    <name type="scientific">Sporothrix schenckii 1099-18</name>
    <dbReference type="NCBI Taxonomy" id="1397361"/>
    <lineage>
        <taxon>Eukaryota</taxon>
        <taxon>Fungi</taxon>
        <taxon>Dikarya</taxon>
        <taxon>Ascomycota</taxon>
        <taxon>Pezizomycotina</taxon>
        <taxon>Sordariomycetes</taxon>
        <taxon>Sordariomycetidae</taxon>
        <taxon>Ophiostomatales</taxon>
        <taxon>Ophiostomataceae</taxon>
        <taxon>Sporothrix</taxon>
    </lineage>
</organism>
<keyword evidence="1" id="KW-0732">Signal</keyword>
<reference evidence="2 3" key="1">
    <citation type="journal article" date="2014" name="BMC Genomics">
        <title>Comparative genomics of the major fungal agents of human and animal Sporotrichosis: Sporothrix schenckii and Sporothrix brasiliensis.</title>
        <authorList>
            <person name="Teixeira M.M."/>
            <person name="de Almeida L.G."/>
            <person name="Kubitschek-Barreira P."/>
            <person name="Alves F.L."/>
            <person name="Kioshima E.S."/>
            <person name="Abadio A.K."/>
            <person name="Fernandes L."/>
            <person name="Derengowski L.S."/>
            <person name="Ferreira K.S."/>
            <person name="Souza R.C."/>
            <person name="Ruiz J.C."/>
            <person name="de Andrade N.C."/>
            <person name="Paes H.C."/>
            <person name="Nicola A.M."/>
            <person name="Albuquerque P."/>
            <person name="Gerber A.L."/>
            <person name="Martins V.P."/>
            <person name="Peconick L.D."/>
            <person name="Neto A.V."/>
            <person name="Chaucanez C.B."/>
            <person name="Silva P.A."/>
            <person name="Cunha O.L."/>
            <person name="de Oliveira F.F."/>
            <person name="dos Santos T.C."/>
            <person name="Barros A.L."/>
            <person name="Soares M.A."/>
            <person name="de Oliveira L.M."/>
            <person name="Marini M.M."/>
            <person name="Villalobos-Duno H."/>
            <person name="Cunha M.M."/>
            <person name="de Hoog S."/>
            <person name="da Silveira J.F."/>
            <person name="Henrissat B."/>
            <person name="Nino-Vega G.A."/>
            <person name="Cisalpino P.S."/>
            <person name="Mora-Montes H.M."/>
            <person name="Almeida S.R."/>
            <person name="Stajich J.E."/>
            <person name="Lopes-Bezerra L.M."/>
            <person name="Vasconcelos A.T."/>
            <person name="Felipe M.S."/>
        </authorList>
    </citation>
    <scope>NUCLEOTIDE SEQUENCE [LARGE SCALE GENOMIC DNA]</scope>
    <source>
        <strain evidence="2 3">1099-18</strain>
    </source>
</reference>
<accession>A0A0F2MLQ4</accession>
<dbReference type="InterPro" id="IPR024079">
    <property type="entry name" value="MetalloPept_cat_dom_sf"/>
</dbReference>
<dbReference type="VEuPathDB" id="FungiDB:SPSK_06381"/>
<dbReference type="GeneID" id="27668364"/>